<dbReference type="PANTHER" id="PTHR43384">
    <property type="entry name" value="SEPTUM SITE-DETERMINING PROTEIN MIND HOMOLOG, CHLOROPLASTIC-RELATED"/>
    <property type="match status" value="1"/>
</dbReference>
<evidence type="ECO:0000256" key="2">
    <source>
        <dbReference type="ARBA" id="ARBA00022840"/>
    </source>
</evidence>
<dbReference type="FunFam" id="3.40.50.300:FF:000158">
    <property type="entry name" value="Site-determining protein"/>
    <property type="match status" value="1"/>
</dbReference>
<name>A0A3N1Y853_9GAMM</name>
<dbReference type="InterPro" id="IPR033756">
    <property type="entry name" value="YlxH/NBP35"/>
</dbReference>
<organism evidence="3 4">
    <name type="scientific">Inmirania thermothiophila</name>
    <dbReference type="NCBI Taxonomy" id="1750597"/>
    <lineage>
        <taxon>Bacteria</taxon>
        <taxon>Pseudomonadati</taxon>
        <taxon>Pseudomonadota</taxon>
        <taxon>Gammaproteobacteria</taxon>
        <taxon>Chromatiales</taxon>
        <taxon>Ectothiorhodospiraceae</taxon>
        <taxon>Inmirania</taxon>
    </lineage>
</organism>
<sequence length="289" mass="30990">MAREDQAAGLRRMTGGAVRTIAVTSGKGGVGKTNVSVNLAVALAEAGQRVLLFDADLGLANVDVLLGLQARRNLSHVVSGECGLREIILRGPGGIGIVPASSGTQRMAELTPAEHAGLIRAFSELEDEVDVLVVDTAAGISDTVVSFSRAAQEVLVVVCDEPTSITDAYALIKLLSRDYGLDRFHVVSNLVPGAAEGRALFDKIRRVTDRFLDVTLDHAGVIPEDPYVRRAVQQQRAVVEAFPSSRAAEAFRQLARQVLAWPLRRDADGRLQFFFERLVALQGEEAGLP</sequence>
<keyword evidence="1" id="KW-0547">Nucleotide-binding</keyword>
<dbReference type="PANTHER" id="PTHR43384:SF4">
    <property type="entry name" value="CELLULOSE BIOSYNTHESIS PROTEIN BCSQ-RELATED"/>
    <property type="match status" value="1"/>
</dbReference>
<comment type="caution">
    <text evidence="3">The sequence shown here is derived from an EMBL/GenBank/DDBJ whole genome shotgun (WGS) entry which is preliminary data.</text>
</comment>
<keyword evidence="3" id="KW-0966">Cell projection</keyword>
<dbReference type="Pfam" id="PF10609">
    <property type="entry name" value="ParA"/>
    <property type="match status" value="1"/>
</dbReference>
<accession>A0A3N1Y853</accession>
<dbReference type="InterPro" id="IPR033875">
    <property type="entry name" value="FlhG"/>
</dbReference>
<dbReference type="Proteomes" id="UP000276634">
    <property type="component" value="Unassembled WGS sequence"/>
</dbReference>
<dbReference type="CDD" id="cd02038">
    <property type="entry name" value="FlhG-like"/>
    <property type="match status" value="1"/>
</dbReference>
<dbReference type="AlphaFoldDB" id="A0A3N1Y853"/>
<dbReference type="GO" id="GO:0016887">
    <property type="term" value="F:ATP hydrolysis activity"/>
    <property type="evidence" value="ECO:0007669"/>
    <property type="project" value="TreeGrafter"/>
</dbReference>
<dbReference type="PIRSF" id="PIRSF003092">
    <property type="entry name" value="MinD"/>
    <property type="match status" value="1"/>
</dbReference>
<reference evidence="3 4" key="1">
    <citation type="submission" date="2018-11" db="EMBL/GenBank/DDBJ databases">
        <title>Genomic Encyclopedia of Type Strains, Phase IV (KMG-IV): sequencing the most valuable type-strain genomes for metagenomic binning, comparative biology and taxonomic classification.</title>
        <authorList>
            <person name="Goeker M."/>
        </authorList>
    </citation>
    <scope>NUCLEOTIDE SEQUENCE [LARGE SCALE GENOMIC DNA]</scope>
    <source>
        <strain evidence="3 4">DSM 100275</strain>
    </source>
</reference>
<dbReference type="GO" id="GO:0005829">
    <property type="term" value="C:cytosol"/>
    <property type="evidence" value="ECO:0007669"/>
    <property type="project" value="TreeGrafter"/>
</dbReference>
<dbReference type="SUPFAM" id="SSF52540">
    <property type="entry name" value="P-loop containing nucleoside triphosphate hydrolases"/>
    <property type="match status" value="1"/>
</dbReference>
<dbReference type="EMBL" id="RJVI01000001">
    <property type="protein sequence ID" value="ROR34945.1"/>
    <property type="molecule type" value="Genomic_DNA"/>
</dbReference>
<dbReference type="InterPro" id="IPR025501">
    <property type="entry name" value="MinD_FleN"/>
</dbReference>
<gene>
    <name evidence="3" type="ORF">EDC57_0856</name>
</gene>
<evidence type="ECO:0000313" key="3">
    <source>
        <dbReference type="EMBL" id="ROR34945.1"/>
    </source>
</evidence>
<dbReference type="GO" id="GO:0009898">
    <property type="term" value="C:cytoplasmic side of plasma membrane"/>
    <property type="evidence" value="ECO:0007669"/>
    <property type="project" value="TreeGrafter"/>
</dbReference>
<keyword evidence="3" id="KW-0969">Cilium</keyword>
<dbReference type="InterPro" id="IPR027417">
    <property type="entry name" value="P-loop_NTPase"/>
</dbReference>
<dbReference type="InterPro" id="IPR050625">
    <property type="entry name" value="ParA/MinD_ATPase"/>
</dbReference>
<dbReference type="Gene3D" id="3.40.50.300">
    <property type="entry name" value="P-loop containing nucleotide triphosphate hydrolases"/>
    <property type="match status" value="1"/>
</dbReference>
<dbReference type="GO" id="GO:0051782">
    <property type="term" value="P:negative regulation of cell division"/>
    <property type="evidence" value="ECO:0007669"/>
    <property type="project" value="TreeGrafter"/>
</dbReference>
<keyword evidence="4" id="KW-1185">Reference proteome</keyword>
<evidence type="ECO:0000313" key="4">
    <source>
        <dbReference type="Proteomes" id="UP000276634"/>
    </source>
</evidence>
<keyword evidence="3" id="KW-0282">Flagellum</keyword>
<protein>
    <submittedName>
        <fullName evidence="3">Flagellar biosynthesis protein FlhG</fullName>
    </submittedName>
</protein>
<keyword evidence="2" id="KW-0067">ATP-binding</keyword>
<dbReference type="GO" id="GO:0005524">
    <property type="term" value="F:ATP binding"/>
    <property type="evidence" value="ECO:0007669"/>
    <property type="project" value="UniProtKB-KW"/>
</dbReference>
<evidence type="ECO:0000256" key="1">
    <source>
        <dbReference type="ARBA" id="ARBA00022741"/>
    </source>
</evidence>
<proteinExistence type="predicted"/>